<dbReference type="STRING" id="86416.Clopa_1837"/>
<accession>R4K887</accession>
<protein>
    <submittedName>
        <fullName evidence="2">Uncharacterized protein</fullName>
    </submittedName>
</protein>
<sequence length="65" mass="7262">MTSRCNIPPPKGRDNSDASLDNSSKLGGNTNSHQVRFIDIKGEIIKNATAFFVKDRASNWKRSLR</sequence>
<organism evidence="2 3">
    <name type="scientific">Clostridium pasteurianum BC1</name>
    <dbReference type="NCBI Taxonomy" id="86416"/>
    <lineage>
        <taxon>Bacteria</taxon>
        <taxon>Bacillati</taxon>
        <taxon>Bacillota</taxon>
        <taxon>Clostridia</taxon>
        <taxon>Eubacteriales</taxon>
        <taxon>Clostridiaceae</taxon>
        <taxon>Clostridium</taxon>
    </lineage>
</organism>
<name>R4K887_CLOPA</name>
<evidence type="ECO:0000313" key="3">
    <source>
        <dbReference type="Proteomes" id="UP000013523"/>
    </source>
</evidence>
<dbReference type="EMBL" id="CP003261">
    <property type="protein sequence ID" value="AGK96739.1"/>
    <property type="molecule type" value="Genomic_DNA"/>
</dbReference>
<dbReference type="KEGG" id="cpas:Clopa_1837"/>
<dbReference type="Proteomes" id="UP000013523">
    <property type="component" value="Chromosome"/>
</dbReference>
<gene>
    <name evidence="2" type="ORF">Clopa_1837</name>
</gene>
<feature type="compositionally biased region" description="Polar residues" evidence="1">
    <location>
        <begin position="17"/>
        <end position="32"/>
    </location>
</feature>
<evidence type="ECO:0000256" key="1">
    <source>
        <dbReference type="SAM" id="MobiDB-lite"/>
    </source>
</evidence>
<feature type="region of interest" description="Disordered" evidence="1">
    <location>
        <begin position="1"/>
        <end position="32"/>
    </location>
</feature>
<dbReference type="AlphaFoldDB" id="R4K887"/>
<dbReference type="HOGENOM" id="CLU_2842087_0_0_9"/>
<reference evidence="2 3" key="1">
    <citation type="submission" date="2012-01" db="EMBL/GenBank/DDBJ databases">
        <title>Complete sequence of chromosome of Clostridium pasteurianum BC1.</title>
        <authorList>
            <consortium name="US DOE Joint Genome Institute"/>
            <person name="Lucas S."/>
            <person name="Han J."/>
            <person name="Lapidus A."/>
            <person name="Cheng J.-F."/>
            <person name="Goodwin L."/>
            <person name="Pitluck S."/>
            <person name="Peters L."/>
            <person name="Mikhailova N."/>
            <person name="Teshima H."/>
            <person name="Detter J.C."/>
            <person name="Han C."/>
            <person name="Tapia R."/>
            <person name="Land M."/>
            <person name="Hauser L."/>
            <person name="Kyrpides N."/>
            <person name="Ivanova N."/>
            <person name="Pagani I."/>
            <person name="Dunn J."/>
            <person name="Taghavi S."/>
            <person name="Francis A."/>
            <person name="van der Lelie D."/>
            <person name="Woyke T."/>
        </authorList>
    </citation>
    <scope>NUCLEOTIDE SEQUENCE [LARGE SCALE GENOMIC DNA]</scope>
    <source>
        <strain evidence="2 3">BC1</strain>
    </source>
</reference>
<proteinExistence type="predicted"/>
<evidence type="ECO:0000313" key="2">
    <source>
        <dbReference type="EMBL" id="AGK96739.1"/>
    </source>
</evidence>
<keyword evidence="3" id="KW-1185">Reference proteome</keyword>